<feature type="compositionally biased region" description="Basic residues" evidence="1">
    <location>
        <begin position="1"/>
        <end position="14"/>
    </location>
</feature>
<sequence length="297" mass="33124">MPKANTTRRSRRLLNQRNTATKYPTRKSRPNDSRKASATSASSVDLDALDAKISTQLKKKKRVPIVKDYLHDSTSEFSTDNEDSEEDEYSESASLSADNFEWLSAEDLDSTRHSSLDSLYESDNKDYEKDDFVAGDDEEIEDASSSEDEDDIQSSIRRISAISAISALAEESRRSSSGASKLFYSDSGDASNAFDDWMDFAVANDHAEEDVGDILTEPSAEIVEDILDAMAVFSRRCNRNREPVRFRLASAVLRDQEVKEALENAERLGLGRKVSLADGSKRWTIGPKKTQDLVKPV</sequence>
<feature type="region of interest" description="Disordered" evidence="1">
    <location>
        <begin position="70"/>
        <end position="95"/>
    </location>
</feature>
<name>A0A6A6S1S1_9PLEO</name>
<gene>
    <name evidence="2" type="ORF">P280DRAFT_549455</name>
</gene>
<feature type="compositionally biased region" description="Acidic residues" evidence="1">
    <location>
        <begin position="79"/>
        <end position="90"/>
    </location>
</feature>
<organism evidence="2 3">
    <name type="scientific">Massarina eburnea CBS 473.64</name>
    <dbReference type="NCBI Taxonomy" id="1395130"/>
    <lineage>
        <taxon>Eukaryota</taxon>
        <taxon>Fungi</taxon>
        <taxon>Dikarya</taxon>
        <taxon>Ascomycota</taxon>
        <taxon>Pezizomycotina</taxon>
        <taxon>Dothideomycetes</taxon>
        <taxon>Pleosporomycetidae</taxon>
        <taxon>Pleosporales</taxon>
        <taxon>Massarineae</taxon>
        <taxon>Massarinaceae</taxon>
        <taxon>Massarina</taxon>
    </lineage>
</organism>
<dbReference type="AlphaFoldDB" id="A0A6A6S1S1"/>
<reference evidence="2" key="1">
    <citation type="journal article" date="2020" name="Stud. Mycol.">
        <title>101 Dothideomycetes genomes: a test case for predicting lifestyles and emergence of pathogens.</title>
        <authorList>
            <person name="Haridas S."/>
            <person name="Albert R."/>
            <person name="Binder M."/>
            <person name="Bloem J."/>
            <person name="Labutti K."/>
            <person name="Salamov A."/>
            <person name="Andreopoulos B."/>
            <person name="Baker S."/>
            <person name="Barry K."/>
            <person name="Bills G."/>
            <person name="Bluhm B."/>
            <person name="Cannon C."/>
            <person name="Castanera R."/>
            <person name="Culley D."/>
            <person name="Daum C."/>
            <person name="Ezra D."/>
            <person name="Gonzalez J."/>
            <person name="Henrissat B."/>
            <person name="Kuo A."/>
            <person name="Liang C."/>
            <person name="Lipzen A."/>
            <person name="Lutzoni F."/>
            <person name="Magnuson J."/>
            <person name="Mondo S."/>
            <person name="Nolan M."/>
            <person name="Ohm R."/>
            <person name="Pangilinan J."/>
            <person name="Park H.-J."/>
            <person name="Ramirez L."/>
            <person name="Alfaro M."/>
            <person name="Sun H."/>
            <person name="Tritt A."/>
            <person name="Yoshinaga Y."/>
            <person name="Zwiers L.-H."/>
            <person name="Turgeon B."/>
            <person name="Goodwin S."/>
            <person name="Spatafora J."/>
            <person name="Crous P."/>
            <person name="Grigoriev I."/>
        </authorList>
    </citation>
    <scope>NUCLEOTIDE SEQUENCE</scope>
    <source>
        <strain evidence="2">CBS 473.64</strain>
    </source>
</reference>
<keyword evidence="3" id="KW-1185">Reference proteome</keyword>
<dbReference type="OrthoDB" id="3800281at2759"/>
<proteinExistence type="predicted"/>
<protein>
    <submittedName>
        <fullName evidence="2">Uncharacterized protein</fullName>
    </submittedName>
</protein>
<accession>A0A6A6S1S1</accession>
<evidence type="ECO:0000256" key="1">
    <source>
        <dbReference type="SAM" id="MobiDB-lite"/>
    </source>
</evidence>
<evidence type="ECO:0000313" key="2">
    <source>
        <dbReference type="EMBL" id="KAF2640623.1"/>
    </source>
</evidence>
<feature type="region of interest" description="Disordered" evidence="1">
    <location>
        <begin position="1"/>
        <end position="49"/>
    </location>
</feature>
<dbReference type="Proteomes" id="UP000799753">
    <property type="component" value="Unassembled WGS sequence"/>
</dbReference>
<evidence type="ECO:0000313" key="3">
    <source>
        <dbReference type="Proteomes" id="UP000799753"/>
    </source>
</evidence>
<dbReference type="EMBL" id="MU006784">
    <property type="protein sequence ID" value="KAF2640623.1"/>
    <property type="molecule type" value="Genomic_DNA"/>
</dbReference>